<dbReference type="Pfam" id="PF01364">
    <property type="entry name" value="Peptidase_C25"/>
    <property type="match status" value="1"/>
</dbReference>
<dbReference type="InterPro" id="IPR001769">
    <property type="entry name" value="Gingipain"/>
</dbReference>
<dbReference type="EMBL" id="QFOI01000032">
    <property type="protein sequence ID" value="PZP51404.1"/>
    <property type="molecule type" value="Genomic_DNA"/>
</dbReference>
<dbReference type="InterPro" id="IPR029031">
    <property type="entry name" value="Gingipain_N_sf"/>
</dbReference>
<name>A0A2W5FAV9_9SPHI</name>
<dbReference type="Gene3D" id="2.60.40.10">
    <property type="entry name" value="Immunoglobulins"/>
    <property type="match status" value="1"/>
</dbReference>
<evidence type="ECO:0000256" key="1">
    <source>
        <dbReference type="ARBA" id="ARBA00022729"/>
    </source>
</evidence>
<feature type="chain" id="PRO_5015849421" description="Gingipain domain-containing protein" evidence="2">
    <location>
        <begin position="23"/>
        <end position="1716"/>
    </location>
</feature>
<proteinExistence type="predicted"/>
<dbReference type="Gene3D" id="3.40.50.10390">
    <property type="entry name" value="Gingipain r, domain 1"/>
    <property type="match status" value="1"/>
</dbReference>
<feature type="signal peptide" evidence="2">
    <location>
        <begin position="1"/>
        <end position="22"/>
    </location>
</feature>
<organism evidence="4 5">
    <name type="scientific">Pseudopedobacter saltans</name>
    <dbReference type="NCBI Taxonomy" id="151895"/>
    <lineage>
        <taxon>Bacteria</taxon>
        <taxon>Pseudomonadati</taxon>
        <taxon>Bacteroidota</taxon>
        <taxon>Sphingobacteriia</taxon>
        <taxon>Sphingobacteriales</taxon>
        <taxon>Sphingobacteriaceae</taxon>
        <taxon>Pseudopedobacter</taxon>
    </lineage>
</organism>
<sequence>MKRFIKILFFVFLSGYCFVGTAQQYNNEWIDYSKTYYKFKVGTTGLYRITYATLQSLGLSTTPANQFQLWRNGQVVPIYLSNTDENTAMSSSDYIEFWGKQNDGQPDSMLYRNKSAQLDKYYSLETDSATFFLTVNSTTSQNLHYQKVSNSVPAGATPEAYCWGLWETHFHNAVNPGMANFAYGDPIYSSSYDIGEGWVSDDINSGTSKTAEGSFLQVYTSGPSATLKVGVVGRSTLGQQRTVSLLLNSTTLESQRIDGLNAGTFNISISDLSKISDRNIFEVTHSIPTPNNNDRVAISYITLQFPRMWNFGDATLFGFSMDAKATSSYIAISGYSAKSFTPILYDITNAIRYTGTVQGGNIQYYVNPSNTKRDFIFIGQDNQSSNVSSIVSRKFVDYKVSGQGDFLMITGAALRTDDDPVAKYQAYRNSAAGGGYNAQIYDMGQLEDQFSFGIRMHPLSVKNFLRYARNTFSQKPKYVLLLGHGLTYNEYYYNQSSTNINRFAIIPTFGQPASDNLLASDGYDAVPATPIGRLSTISTTEITNYLSKLQEYESQQQSSVQTIDNKAWMKTAVHIAGGSDDNQSGDFIRYLKAVQDVISDSLMGYTVYNFNKITNNSTASLNNVLLRSLFKSGIGLINYWGHASSTTLDYNLDDPSNYGNVGKYPSFYVSGCDLFQATFTYNETRLSKLYTVPENYVFSPSVGSINFIAQSYLGVVSYLSNYNTPFYKSLDKDNYGQPMSISLATAAKTVIGSAPIDGTSSTDTLTRNAQVEQITLLGDPAIKVNSFSKPDFAIEDASVIVSPSYIDISQSKFHVKAYINNLGKATGDSLLIQIRHLHPNGSSDVIYYKNIAAVRYRDSIELDVPINAAIDAGQNTLAFSLDPLNKYDELSKTNNVLNKSVFIYTVGLSPIFPYNYSIVNKQNIKLIASTANPIATSTQYVMEIDTTALFNSSFKNRQTLTSSGGVLEFSPGVTFQDSTVYYWRVSDVPANGSDYHWNQASFLYLAKATYGGYNQSHLYQHFGSDLNRIQLDSTSRVWSFLGNPQLFELKTGVFSVSSSQYNDFSIAVNTNNITAFHCNWGDGLVFNLFDPKTFKPYYNQAQPSLTKNNGEGLFMGSQSSLPADCATQGSTQTNLTTNFEFYSSSYNDRALASQFMDWIPNGTFVAVRFFPNLYNSSPRIPDWKADPTANSLYNNLVNAGFTTIDNAAYPHNWAFIYQKKNGTFTPITIITANASDQVNYTTTINTPDSLGYVTSPKFGPSKGWHTMEWQGKTIDPGAGDKADIDLFGIDNAGNSTYLRTISMSQTSNDISNINAATYPYLQMRMRNADSTYETPYQLKYWRLFYDPIPEGALAANVYYQSDKDTLNKGADYKFAIAFKNISDTKFEDSIKVNYTLTDKNNVAHLVSLPRLKALEPGDTALIKVSIPGLATTGDINTTNYTGMNSQYLDVNPDNDQPEYTHVNNFLGKPLMINGDDGNASLDITFDGLHILNNDIVSSTPKIIAKLLSDSKSQLLRDTSLLTVYLKYPDGTLKRFKYGTDTLMFTQAKDSANNFALANFGPFLTQDGTYQLIIQGKSSTEADKTAQYSVSFQVYNKPMISDMFNYPNPFTTSTAFVFTLTGSVIPQNIRIEILTITGKIVKEITKAELGPLHIGRNITEYKWDGTDQYGQKLANGVYIYRVITNLDGKKLDHFNVSDDANTGQYFNKGYGKMYLMR</sequence>
<dbReference type="InterPro" id="IPR029030">
    <property type="entry name" value="Caspase-like_dom_sf"/>
</dbReference>
<dbReference type="GO" id="GO:0006508">
    <property type="term" value="P:proteolysis"/>
    <property type="evidence" value="ECO:0007669"/>
    <property type="project" value="InterPro"/>
</dbReference>
<evidence type="ECO:0000313" key="4">
    <source>
        <dbReference type="EMBL" id="PZP51404.1"/>
    </source>
</evidence>
<accession>A0A2W5FAV9</accession>
<comment type="caution">
    <text evidence="4">The sequence shown here is derived from an EMBL/GenBank/DDBJ whole genome shotgun (WGS) entry which is preliminary data.</text>
</comment>
<dbReference type="Proteomes" id="UP000249645">
    <property type="component" value="Unassembled WGS sequence"/>
</dbReference>
<evidence type="ECO:0000313" key="5">
    <source>
        <dbReference type="Proteomes" id="UP000249645"/>
    </source>
</evidence>
<reference evidence="4 5" key="1">
    <citation type="submission" date="2017-11" db="EMBL/GenBank/DDBJ databases">
        <title>Infants hospitalized years apart are colonized by the same room-sourced microbial strains.</title>
        <authorList>
            <person name="Brooks B."/>
            <person name="Olm M.R."/>
            <person name="Firek B.A."/>
            <person name="Baker R."/>
            <person name="Thomas B.C."/>
            <person name="Morowitz M.J."/>
            <person name="Banfield J.F."/>
        </authorList>
    </citation>
    <scope>NUCLEOTIDE SEQUENCE [LARGE SCALE GENOMIC DNA]</scope>
    <source>
        <strain evidence="4">S2_009_000_R2_76</strain>
    </source>
</reference>
<dbReference type="GO" id="GO:0008234">
    <property type="term" value="F:cysteine-type peptidase activity"/>
    <property type="evidence" value="ECO:0007669"/>
    <property type="project" value="InterPro"/>
</dbReference>
<dbReference type="SUPFAM" id="SSF52129">
    <property type="entry name" value="Caspase-like"/>
    <property type="match status" value="1"/>
</dbReference>
<evidence type="ECO:0000259" key="3">
    <source>
        <dbReference type="Pfam" id="PF01364"/>
    </source>
</evidence>
<dbReference type="Gene3D" id="2.60.40.4070">
    <property type="match status" value="1"/>
</dbReference>
<dbReference type="Gene3D" id="3.40.50.1460">
    <property type="match status" value="1"/>
</dbReference>
<keyword evidence="1 2" id="KW-0732">Signal</keyword>
<dbReference type="InterPro" id="IPR013783">
    <property type="entry name" value="Ig-like_fold"/>
</dbReference>
<feature type="domain" description="Gingipain" evidence="3">
    <location>
        <begin position="407"/>
        <end position="784"/>
    </location>
</feature>
<evidence type="ECO:0000256" key="2">
    <source>
        <dbReference type="SAM" id="SignalP"/>
    </source>
</evidence>
<gene>
    <name evidence="4" type="ORF">DI598_03345</name>
</gene>
<protein>
    <recommendedName>
        <fullName evidence="3">Gingipain domain-containing protein</fullName>
    </recommendedName>
</protein>